<dbReference type="GO" id="GO:0008643">
    <property type="term" value="P:carbohydrate transport"/>
    <property type="evidence" value="ECO:0007669"/>
    <property type="project" value="InterPro"/>
</dbReference>
<comment type="similarity">
    <text evidence="1">Belongs to the sodium:galactoside symporter (TC 2.A.2) family.</text>
</comment>
<evidence type="ECO:0000313" key="3">
    <source>
        <dbReference type="EMBL" id="ORT84964.1"/>
    </source>
</evidence>
<feature type="transmembrane region" description="Helical" evidence="2">
    <location>
        <begin position="219"/>
        <end position="239"/>
    </location>
</feature>
<dbReference type="InterPro" id="IPR001927">
    <property type="entry name" value="Na/Gal_symport"/>
</dbReference>
<feature type="transmembrane region" description="Helical" evidence="2">
    <location>
        <begin position="70"/>
        <end position="98"/>
    </location>
</feature>
<organism evidence="3 4">
    <name type="scientific">Burkholderia puraquae</name>
    <dbReference type="NCBI Taxonomy" id="1904757"/>
    <lineage>
        <taxon>Bacteria</taxon>
        <taxon>Pseudomonadati</taxon>
        <taxon>Pseudomonadota</taxon>
        <taxon>Betaproteobacteria</taxon>
        <taxon>Burkholderiales</taxon>
        <taxon>Burkholderiaceae</taxon>
        <taxon>Burkholderia</taxon>
        <taxon>Burkholderia cepacia complex</taxon>
    </lineage>
</organism>
<dbReference type="AlphaFoldDB" id="A0A1X1PGG4"/>
<feature type="transmembrane region" description="Helical" evidence="2">
    <location>
        <begin position="301"/>
        <end position="324"/>
    </location>
</feature>
<dbReference type="OrthoDB" id="181905at2"/>
<feature type="transmembrane region" description="Helical" evidence="2">
    <location>
        <begin position="119"/>
        <end position="136"/>
    </location>
</feature>
<feature type="transmembrane region" description="Helical" evidence="2">
    <location>
        <begin position="260"/>
        <end position="281"/>
    </location>
</feature>
<keyword evidence="4" id="KW-1185">Reference proteome</keyword>
<dbReference type="GO" id="GO:0006814">
    <property type="term" value="P:sodium ion transport"/>
    <property type="evidence" value="ECO:0007669"/>
    <property type="project" value="InterPro"/>
</dbReference>
<feature type="transmembrane region" description="Helical" evidence="2">
    <location>
        <begin position="442"/>
        <end position="463"/>
    </location>
</feature>
<keyword evidence="2" id="KW-1133">Transmembrane helix</keyword>
<dbReference type="EMBL" id="NBYX01000008">
    <property type="protein sequence ID" value="ORT84964.1"/>
    <property type="molecule type" value="Genomic_DNA"/>
</dbReference>
<reference evidence="3 4" key="1">
    <citation type="submission" date="2017-04" db="EMBL/GenBank/DDBJ databases">
        <title>Burkholderia puraquae sp. nov., a novel Burkholderia cepacia complex species from hospital setting samples.</title>
        <authorList>
            <person name="Martina P."/>
            <person name="Leguizamon M."/>
            <person name="Prieto C."/>
            <person name="Sousa S."/>
            <person name="Montanaro P."/>
            <person name="Draghi W."/>
            <person name="Staembler M."/>
            <person name="Bettiol M."/>
            <person name="Figoli C."/>
            <person name="Palau J."/>
            <person name="Alvarez F."/>
            <person name="Benetti S."/>
            <person name="Anchat E."/>
            <person name="Vescina C."/>
            <person name="Ferreras J."/>
            <person name="Lasch P."/>
            <person name="Lagares A."/>
            <person name="Zorreguieta A."/>
            <person name="Yantorno O."/>
            <person name="Bosch A."/>
        </authorList>
    </citation>
    <scope>NUCLEOTIDE SEQUENCE [LARGE SCALE GENOMIC DNA]</scope>
    <source>
        <strain evidence="3 4">CAMPA 1040</strain>
    </source>
</reference>
<comment type="caution">
    <text evidence="3">The sequence shown here is derived from an EMBL/GenBank/DDBJ whole genome shotgun (WGS) entry which is preliminary data.</text>
</comment>
<dbReference type="SUPFAM" id="SSF103473">
    <property type="entry name" value="MFS general substrate transporter"/>
    <property type="match status" value="1"/>
</dbReference>
<dbReference type="PANTHER" id="PTHR11328">
    <property type="entry name" value="MAJOR FACILITATOR SUPERFAMILY DOMAIN-CONTAINING PROTEIN"/>
    <property type="match status" value="1"/>
</dbReference>
<keyword evidence="2" id="KW-0812">Transmembrane</keyword>
<dbReference type="GO" id="GO:0015293">
    <property type="term" value="F:symporter activity"/>
    <property type="evidence" value="ECO:0007669"/>
    <property type="project" value="InterPro"/>
</dbReference>
<dbReference type="Pfam" id="PF13347">
    <property type="entry name" value="MFS_2"/>
    <property type="match status" value="1"/>
</dbReference>
<dbReference type="InterPro" id="IPR036259">
    <property type="entry name" value="MFS_trans_sf"/>
</dbReference>
<sequence length="485" mass="52418">MKSGIEFGAGRTRLNRGETMAEISHSMPAQGAPGAGDKAGVRLPFVRKIGFGIGDFAFNLYWQSTTLYLLYYYTDVVGIAPGVAGAIFGGAMLWDAVFDPVMGYIANHTRTRWGRYRPYLLFGCVPLAVSFVAMFVPNRLEGVAQLAFVVSTHALFRTAYTVLSMPYNALMATLTVDSRERGSLAAYRMVCAATAGVLVALSTLRLVQVLGGGNAKTGFLWVNVLYATVAVFVFVMTFLSTKEAIVPDQHRVSIRDALLVIVRNRAFVIVFGFAILHMTSSTLLSKTLPYVLKYCMHREDLIGWALGAVALQVFVSIPFWAWVMRRTSKRWVALAGACITAMSYGLLGVTGLPGLGMLLAVLVAIGFGNAAMLLAQWAMIPDTVEYGEWRTGIRGEGVIFGVVALAQKAALALAVGAVGQILEAIGFAANRVQPARTLDGLWAMLWKGPLVFTAMAIVLVLLYPISSEVHARILGILRLRRSAAG</sequence>
<accession>A0A1X1PGG4</accession>
<keyword evidence="2" id="KW-0472">Membrane</keyword>
<feature type="transmembrane region" description="Helical" evidence="2">
    <location>
        <begin position="142"/>
        <end position="163"/>
    </location>
</feature>
<dbReference type="Gene3D" id="1.20.1250.20">
    <property type="entry name" value="MFS general substrate transporter like domains"/>
    <property type="match status" value="2"/>
</dbReference>
<gene>
    <name evidence="3" type="ORF">B7G54_17435</name>
</gene>
<dbReference type="Proteomes" id="UP000193146">
    <property type="component" value="Unassembled WGS sequence"/>
</dbReference>
<proteinExistence type="inferred from homology"/>
<protein>
    <submittedName>
        <fullName evidence="3">Uncharacterized protein</fullName>
    </submittedName>
</protein>
<evidence type="ECO:0000313" key="4">
    <source>
        <dbReference type="Proteomes" id="UP000193146"/>
    </source>
</evidence>
<evidence type="ECO:0000256" key="2">
    <source>
        <dbReference type="SAM" id="Phobius"/>
    </source>
</evidence>
<feature type="transmembrane region" description="Helical" evidence="2">
    <location>
        <begin position="398"/>
        <end position="422"/>
    </location>
</feature>
<dbReference type="GO" id="GO:0005886">
    <property type="term" value="C:plasma membrane"/>
    <property type="evidence" value="ECO:0007669"/>
    <property type="project" value="TreeGrafter"/>
</dbReference>
<dbReference type="NCBIfam" id="TIGR00792">
    <property type="entry name" value="gph"/>
    <property type="match status" value="1"/>
</dbReference>
<dbReference type="CDD" id="cd17332">
    <property type="entry name" value="MFS_MelB_like"/>
    <property type="match status" value="1"/>
</dbReference>
<dbReference type="PANTHER" id="PTHR11328:SF24">
    <property type="entry name" value="MAJOR FACILITATOR SUPERFAMILY (MFS) PROFILE DOMAIN-CONTAINING PROTEIN"/>
    <property type="match status" value="1"/>
</dbReference>
<name>A0A1X1PGG4_9BURK</name>
<feature type="transmembrane region" description="Helical" evidence="2">
    <location>
        <begin position="331"/>
        <end position="349"/>
    </location>
</feature>
<feature type="transmembrane region" description="Helical" evidence="2">
    <location>
        <begin position="355"/>
        <end position="377"/>
    </location>
</feature>
<dbReference type="InterPro" id="IPR039672">
    <property type="entry name" value="MFS_2"/>
</dbReference>
<evidence type="ECO:0000256" key="1">
    <source>
        <dbReference type="ARBA" id="ARBA00009617"/>
    </source>
</evidence>
<feature type="transmembrane region" description="Helical" evidence="2">
    <location>
        <begin position="184"/>
        <end position="207"/>
    </location>
</feature>